<dbReference type="EMBL" id="FMCU01000021">
    <property type="protein sequence ID" value="SCF47057.1"/>
    <property type="molecule type" value="Genomic_DNA"/>
</dbReference>
<proteinExistence type="predicted"/>
<name>A0A1C5APB4_9ACTN</name>
<dbReference type="RefSeq" id="WP_091252511.1">
    <property type="nucleotide sequence ID" value="NZ_FMCU01000021.1"/>
</dbReference>
<evidence type="ECO:0000259" key="1">
    <source>
        <dbReference type="Pfam" id="PF13460"/>
    </source>
</evidence>
<dbReference type="SUPFAM" id="SSF51735">
    <property type="entry name" value="NAD(P)-binding Rossmann-fold domains"/>
    <property type="match status" value="1"/>
</dbReference>
<dbReference type="InterPro" id="IPR036291">
    <property type="entry name" value="NAD(P)-bd_dom_sf"/>
</dbReference>
<dbReference type="STRING" id="121616.GA0070216_12129"/>
<accession>A0A1C5APB4</accession>
<gene>
    <name evidence="2" type="ORF">GA0070216_12129</name>
</gene>
<dbReference type="Proteomes" id="UP000198797">
    <property type="component" value="Unassembled WGS sequence"/>
</dbReference>
<keyword evidence="3" id="KW-1185">Reference proteome</keyword>
<dbReference type="Gene3D" id="3.40.50.720">
    <property type="entry name" value="NAD(P)-binding Rossmann-like Domain"/>
    <property type="match status" value="1"/>
</dbReference>
<dbReference type="Pfam" id="PF13460">
    <property type="entry name" value="NAD_binding_10"/>
    <property type="match status" value="1"/>
</dbReference>
<sequence>MTKIVVFGAGGRAGRAIVAEAANRGHEVVAVVRDTVRYADLAGSGVEVVAGDVTEQSQVAALVKGAGAVVNAVAPGAGDTMGTFFTAAASALVDAVAETGGGRLVAIGLSAYLDAAPGVRVMDTPEFPAQFQDFAQAHAAALNVLREAPAAVEWSVVVPAMEFDPEGDRTGTYRTGDAGVLTDADGTSRISYRDFAIAVLDEAERGGHPRTHFAVGY</sequence>
<evidence type="ECO:0000313" key="2">
    <source>
        <dbReference type="EMBL" id="SCF47057.1"/>
    </source>
</evidence>
<organism evidence="2 3">
    <name type="scientific">Micromonospora matsumotoense</name>
    <dbReference type="NCBI Taxonomy" id="121616"/>
    <lineage>
        <taxon>Bacteria</taxon>
        <taxon>Bacillati</taxon>
        <taxon>Actinomycetota</taxon>
        <taxon>Actinomycetes</taxon>
        <taxon>Micromonosporales</taxon>
        <taxon>Micromonosporaceae</taxon>
        <taxon>Micromonospora</taxon>
    </lineage>
</organism>
<reference evidence="3" key="1">
    <citation type="submission" date="2016-06" db="EMBL/GenBank/DDBJ databases">
        <authorList>
            <person name="Varghese N."/>
            <person name="Submissions Spin"/>
        </authorList>
    </citation>
    <scope>NUCLEOTIDE SEQUENCE [LARGE SCALE GENOMIC DNA]</scope>
    <source>
        <strain evidence="3">DSM 44100</strain>
    </source>
</reference>
<dbReference type="GO" id="GO:0016646">
    <property type="term" value="F:oxidoreductase activity, acting on the CH-NH group of donors, NAD or NADP as acceptor"/>
    <property type="evidence" value="ECO:0007669"/>
    <property type="project" value="TreeGrafter"/>
</dbReference>
<dbReference type="AlphaFoldDB" id="A0A1C5APB4"/>
<dbReference type="PANTHER" id="PTHR43355">
    <property type="entry name" value="FLAVIN REDUCTASE (NADPH)"/>
    <property type="match status" value="1"/>
</dbReference>
<feature type="domain" description="NAD(P)-binding" evidence="1">
    <location>
        <begin position="8"/>
        <end position="202"/>
    </location>
</feature>
<dbReference type="InterPro" id="IPR016040">
    <property type="entry name" value="NAD(P)-bd_dom"/>
</dbReference>
<dbReference type="PANTHER" id="PTHR43355:SF2">
    <property type="entry name" value="FLAVIN REDUCTASE (NADPH)"/>
    <property type="match status" value="1"/>
</dbReference>
<evidence type="ECO:0000313" key="3">
    <source>
        <dbReference type="Proteomes" id="UP000198797"/>
    </source>
</evidence>
<protein>
    <recommendedName>
        <fullName evidence="1">NAD(P)-binding domain-containing protein</fullName>
    </recommendedName>
</protein>
<dbReference type="OrthoDB" id="3191258at2"/>
<dbReference type="InterPro" id="IPR051606">
    <property type="entry name" value="Polyketide_Oxido-like"/>
</dbReference>